<dbReference type="Proteomes" id="UP000030750">
    <property type="component" value="Unassembled WGS sequence"/>
</dbReference>
<dbReference type="VEuPathDB" id="ToxoDB:EBH_0022010"/>
<reference evidence="2" key="1">
    <citation type="submission" date="2013-10" db="EMBL/GenBank/DDBJ databases">
        <title>Genomic analysis of the causative agents of coccidiosis in chickens.</title>
        <authorList>
            <person name="Reid A.J."/>
            <person name="Blake D."/>
            <person name="Billington K."/>
            <person name="Browne H."/>
            <person name="Dunn M."/>
            <person name="Hung S."/>
            <person name="Kawahara F."/>
            <person name="Miranda-Saavedra D."/>
            <person name="Mourier T."/>
            <person name="Nagra H."/>
            <person name="Otto T.D."/>
            <person name="Rawlings N."/>
            <person name="Sanchez A."/>
            <person name="Sanders M."/>
            <person name="Subramaniam C."/>
            <person name="Tay Y."/>
            <person name="Dear P."/>
            <person name="Doerig C."/>
            <person name="Gruber A."/>
            <person name="Parkinson J."/>
            <person name="Shirley M."/>
            <person name="Wan K.L."/>
            <person name="Berriman M."/>
            <person name="Tomley F."/>
            <person name="Pain A."/>
        </authorList>
    </citation>
    <scope>NUCLEOTIDE SEQUENCE [LARGE SCALE GENOMIC DNA]</scope>
    <source>
        <strain evidence="2">Houghton</strain>
    </source>
</reference>
<accession>U6L8Y9</accession>
<evidence type="ECO:0000256" key="1">
    <source>
        <dbReference type="SAM" id="SignalP"/>
    </source>
</evidence>
<name>U6L8Y9_9EIME</name>
<dbReference type="EMBL" id="HG710174">
    <property type="protein sequence ID" value="CDJ45673.1"/>
    <property type="molecule type" value="Genomic_DNA"/>
</dbReference>
<feature type="chain" id="PRO_5004674200" evidence="1">
    <location>
        <begin position="21"/>
        <end position="253"/>
    </location>
</feature>
<gene>
    <name evidence="2" type="ORF">EBH_0022010</name>
</gene>
<evidence type="ECO:0000313" key="2">
    <source>
        <dbReference type="EMBL" id="CDJ45673.1"/>
    </source>
</evidence>
<dbReference type="InterPro" id="IPR021288">
    <property type="entry name" value="Surface_antigen"/>
</dbReference>
<keyword evidence="3" id="KW-1185">Reference proteome</keyword>
<feature type="signal peptide" evidence="1">
    <location>
        <begin position="1"/>
        <end position="20"/>
    </location>
</feature>
<protein>
    <submittedName>
        <fullName evidence="2">SAG family member</fullName>
    </submittedName>
</protein>
<organism evidence="2 3">
    <name type="scientific">Eimeria brunetti</name>
    <dbReference type="NCBI Taxonomy" id="51314"/>
    <lineage>
        <taxon>Eukaryota</taxon>
        <taxon>Sar</taxon>
        <taxon>Alveolata</taxon>
        <taxon>Apicomplexa</taxon>
        <taxon>Conoidasida</taxon>
        <taxon>Coccidia</taxon>
        <taxon>Eucoccidiorida</taxon>
        <taxon>Eimeriorina</taxon>
        <taxon>Eimeriidae</taxon>
        <taxon>Eimeria</taxon>
    </lineage>
</organism>
<dbReference type="OrthoDB" id="346063at2759"/>
<dbReference type="Pfam" id="PF11054">
    <property type="entry name" value="Surface_antigen"/>
    <property type="match status" value="1"/>
</dbReference>
<keyword evidence="1" id="KW-0732">Signal</keyword>
<sequence length="253" mass="26341">MAPPSRFSFALASALLTASAKTSGTAGSSGTPPYTVTLGEEPVCLSDINDARAAAGLEHFATPSDGDGKGMWPQITNTEANDKSWYPVCEALIKADGKEQRSESDAVNSFKTGTYAYMALPTADADCATAVEHWKAAFSNFTTTPPSKTQGSELYSKQQNISFVAMYNPTTSATADCRVVTCAKAATSRSQTESKTGHALLCTTTPDAFTDGTTPPFTEDQWSKITASLTGSSSVVAPSLLVFAAAAFGLAAL</sequence>
<reference evidence="2" key="2">
    <citation type="submission" date="2013-10" db="EMBL/GenBank/DDBJ databases">
        <authorList>
            <person name="Aslett M."/>
        </authorList>
    </citation>
    <scope>NUCLEOTIDE SEQUENCE [LARGE SCALE GENOMIC DNA]</scope>
    <source>
        <strain evidence="2">Houghton</strain>
    </source>
</reference>
<dbReference type="AlphaFoldDB" id="U6L8Y9"/>
<proteinExistence type="predicted"/>
<evidence type="ECO:0000313" key="3">
    <source>
        <dbReference type="Proteomes" id="UP000030750"/>
    </source>
</evidence>